<reference evidence="3" key="2">
    <citation type="submission" date="2009-09" db="EMBL/GenBank/DDBJ databases">
        <title>Complete sequence of chromosome of Candidatus Accumulibacter phosphatis clade IIA str. UW-1.</title>
        <authorList>
            <consortium name="US DOE Joint Genome Institute"/>
            <person name="Martin H.G."/>
            <person name="Ivanova N."/>
            <person name="Kunin V."/>
            <person name="Warnecke F."/>
            <person name="Barry K."/>
            <person name="He S."/>
            <person name="Salamov A."/>
            <person name="Szeto E."/>
            <person name="Dalin E."/>
            <person name="Pangilinan J.L."/>
            <person name="Lapidus A."/>
            <person name="Lowry S."/>
            <person name="Kyrpides N.C."/>
            <person name="McMahon K.D."/>
            <person name="Hugenholtz P."/>
        </authorList>
    </citation>
    <scope>NUCLEOTIDE SEQUENCE [LARGE SCALE GENOMIC DNA]</scope>
    <source>
        <strain evidence="3">UW-1</strain>
    </source>
</reference>
<feature type="signal peptide" evidence="2">
    <location>
        <begin position="1"/>
        <end position="25"/>
    </location>
</feature>
<protein>
    <recommendedName>
        <fullName evidence="4">Alginate export domain-containing protein</fullName>
    </recommendedName>
</protein>
<gene>
    <name evidence="3" type="ordered locus">CAP2UW1_1634</name>
</gene>
<proteinExistence type="predicted"/>
<feature type="region of interest" description="Disordered" evidence="1">
    <location>
        <begin position="61"/>
        <end position="94"/>
    </location>
</feature>
<keyword evidence="2" id="KW-0732">Signal</keyword>
<feature type="chain" id="PRO_5002981901" description="Alginate export domain-containing protein" evidence="2">
    <location>
        <begin position="26"/>
        <end position="521"/>
    </location>
</feature>
<dbReference type="Pfam" id="PF06980">
    <property type="entry name" value="DUF1302"/>
    <property type="match status" value="1"/>
</dbReference>
<name>C7RTX2_ACCRE</name>
<evidence type="ECO:0000256" key="1">
    <source>
        <dbReference type="SAM" id="MobiDB-lite"/>
    </source>
</evidence>
<organism evidence="3">
    <name type="scientific">Accumulibacter regalis</name>
    <dbReference type="NCBI Taxonomy" id="522306"/>
    <lineage>
        <taxon>Bacteria</taxon>
        <taxon>Pseudomonadati</taxon>
        <taxon>Pseudomonadota</taxon>
        <taxon>Betaproteobacteria</taxon>
        <taxon>Candidatus Accumulibacter</taxon>
    </lineage>
</organism>
<dbReference type="HOGENOM" id="CLU_031778_1_0_4"/>
<feature type="compositionally biased region" description="Basic and acidic residues" evidence="1">
    <location>
        <begin position="71"/>
        <end position="91"/>
    </location>
</feature>
<sequence precursor="true">MQNTTRRPCACFALLWATVPLCVQADTTGSAGGPPIAVSRPLAAAASATLLAAKPDADLPKGRNALFGDDDPVKETEEPLKETAEPVKETEGAANRDALFGDEALLKPTADAASGSAPSRTAGFKGFVDNVMAYTYPQPAHWSEMMTRFDLSAQGSLSSNVKWKLGARIDYDAVYSVTDFYPQAVENNQRFNVLLRENYLDIGAGDWDFRVGRQHVIWGEMVGLLFGDVVSAKDLRHFVLPEFDILRIPQWAVRAEYFKDDLHAELLWIPVASYDNIGKPGAEFYNYTLVPYPTATFRNEKFPTRNLSNTNYGMRLSMLRDGWDVAAFAYSSMSVAPTFYREIVPGPVPTVVYQARHDRIDQFGSTVAKDFGSVVFKAEAVYTNGLNVQVANATDPDGVVSQNTLLWVLGLDFTQFTDTRINVQLFQTHFFDHNPDTLTSPNESGYSLLLNHKFGDKVEAQALWVASLNRTDWMLRPRVNWNFEKNWRLALGVDIFNGPAYGYFGRYDAKDRVYTELRYSF</sequence>
<dbReference type="KEGG" id="app:CAP2UW1_1634"/>
<dbReference type="OrthoDB" id="9801336at2"/>
<accession>C7RTX2</accession>
<dbReference type="InterPro" id="IPR010727">
    <property type="entry name" value="DUF1302"/>
</dbReference>
<reference evidence="3" key="1">
    <citation type="submission" date="2009-08" db="EMBL/GenBank/DDBJ databases">
        <authorList>
            <consortium name="US DOE Joint Genome Institute"/>
            <person name="Lucas S."/>
            <person name="Copeland A."/>
            <person name="Lapidus A."/>
            <person name="Glavina del Rio T."/>
            <person name="Dalin E."/>
            <person name="Tice H."/>
            <person name="Bruce D."/>
            <person name="Barry K."/>
            <person name="Pitluck S."/>
            <person name="Lowry S."/>
            <person name="Larimer F."/>
            <person name="Land M."/>
            <person name="Hauser L."/>
            <person name="Kyrpides N."/>
            <person name="Ivanova N."/>
            <person name="McMahon K.D."/>
            <person name="Hugenholtz P."/>
        </authorList>
    </citation>
    <scope>NUCLEOTIDE SEQUENCE</scope>
    <source>
        <strain evidence="3">UW-1</strain>
    </source>
</reference>
<evidence type="ECO:0008006" key="4">
    <source>
        <dbReference type="Google" id="ProtNLM"/>
    </source>
</evidence>
<dbReference type="STRING" id="522306.CAP2UW1_1634"/>
<dbReference type="AlphaFoldDB" id="C7RTX2"/>
<dbReference type="SUPFAM" id="SSF56935">
    <property type="entry name" value="Porins"/>
    <property type="match status" value="1"/>
</dbReference>
<evidence type="ECO:0000256" key="2">
    <source>
        <dbReference type="SAM" id="SignalP"/>
    </source>
</evidence>
<dbReference type="eggNOG" id="COG3103">
    <property type="taxonomic scope" value="Bacteria"/>
</dbReference>
<dbReference type="EMBL" id="CP001715">
    <property type="protein sequence ID" value="ACV34948.1"/>
    <property type="molecule type" value="Genomic_DNA"/>
</dbReference>
<evidence type="ECO:0000313" key="3">
    <source>
        <dbReference type="EMBL" id="ACV34948.1"/>
    </source>
</evidence>